<dbReference type="OMA" id="WTISCIV"/>
<accession>U5D447</accession>
<dbReference type="GO" id="GO:0043531">
    <property type="term" value="F:ADP binding"/>
    <property type="evidence" value="ECO:0007669"/>
    <property type="project" value="InterPro"/>
</dbReference>
<evidence type="ECO:0000313" key="5">
    <source>
        <dbReference type="Proteomes" id="UP000017836"/>
    </source>
</evidence>
<dbReference type="Pfam" id="PF00931">
    <property type="entry name" value="NB-ARC"/>
    <property type="match status" value="1"/>
</dbReference>
<proteinExistence type="predicted"/>
<keyword evidence="5" id="KW-1185">Reference proteome</keyword>
<dbReference type="InterPro" id="IPR002182">
    <property type="entry name" value="NB-ARC"/>
</dbReference>
<sequence>MEVFLNFCDEDTGKGFTAHLHKALTDSGIPTFLAPTQQQQHLPHDIQRAIGECEVFIPVFSSNYTSSVSCLHQLSYLLSLPTRKPIFPVFYDVEAWQVRWQKEPFQRAFVDHKDKNAFDEETVQRWRNAFNEVAEICGWEMKNYRTEADLVREIVEHVSKKFELQTPLHVADHPIVGLDSHIVDLMGLLNIDTNDARIIGIHGMGGIGKTTLARVVFNTICSRFQGNCFLSDVRDSSKTKDGVINLQKQLLMELFKEADPRIYDVYRGINVIKKKIGSKKVLVIIDDVDNVNQLENLAIDPKLYHQGSRIMITTRDEHVFNKRVDKCNIYKLEGLDDNESLKLFSWCAFGRDEPVQEYAHISKDVLSTASGLPLTLKVLGSYLSDKTLEEWKEAVKKLRTISEEEVMPKLRISFDGLDGETKQIFLDIACLLIGYDRDRAIEIWKGCGFPALNSLRKLLQRSLIKINKIKINKTWNSSLWMHDQLRDMGRHFVEQENLGDPGRRSRLWSQEDVIDVLKNGKGTPEVRGLALDWNKQGHSWKPDAFKSMTNLKLLRIIGASVNESLKCLSSELVWLEWKGPPLKYLSDSCSYEKLVELDISNSDAIFGLSNNNMKLV</sequence>
<dbReference type="SUPFAM" id="SSF52540">
    <property type="entry name" value="P-loop containing nucleoside triphosphate hydrolases"/>
    <property type="match status" value="1"/>
</dbReference>
<dbReference type="PRINTS" id="PR00364">
    <property type="entry name" value="DISEASERSIST"/>
</dbReference>
<dbReference type="Gene3D" id="1.10.8.430">
    <property type="entry name" value="Helical domain of apoptotic protease-activating factors"/>
    <property type="match status" value="1"/>
</dbReference>
<organism evidence="4 5">
    <name type="scientific">Amborella trichopoda</name>
    <dbReference type="NCBI Taxonomy" id="13333"/>
    <lineage>
        <taxon>Eukaryota</taxon>
        <taxon>Viridiplantae</taxon>
        <taxon>Streptophyta</taxon>
        <taxon>Embryophyta</taxon>
        <taxon>Tracheophyta</taxon>
        <taxon>Spermatophyta</taxon>
        <taxon>Magnoliopsida</taxon>
        <taxon>Amborellales</taxon>
        <taxon>Amborellaceae</taxon>
        <taxon>Amborella</taxon>
    </lineage>
</organism>
<dbReference type="InterPro" id="IPR058192">
    <property type="entry name" value="WHD_ROQ1-like"/>
</dbReference>
<dbReference type="Gene3D" id="3.40.50.10140">
    <property type="entry name" value="Toll/interleukin-1 receptor homology (TIR) domain"/>
    <property type="match status" value="1"/>
</dbReference>
<dbReference type="Gene3D" id="3.40.50.300">
    <property type="entry name" value="P-loop containing nucleotide triphosphate hydrolases"/>
    <property type="match status" value="1"/>
</dbReference>
<dbReference type="GO" id="GO:0006952">
    <property type="term" value="P:defense response"/>
    <property type="evidence" value="ECO:0007669"/>
    <property type="project" value="UniProtKB-KW"/>
</dbReference>
<dbReference type="GO" id="GO:0007165">
    <property type="term" value="P:signal transduction"/>
    <property type="evidence" value="ECO:0007669"/>
    <property type="project" value="InterPro"/>
</dbReference>
<dbReference type="InterPro" id="IPR036390">
    <property type="entry name" value="WH_DNA-bd_sf"/>
</dbReference>
<dbReference type="InterPro" id="IPR044974">
    <property type="entry name" value="Disease_R_plants"/>
</dbReference>
<dbReference type="SUPFAM" id="SSF46785">
    <property type="entry name" value="Winged helix' DNA-binding domain"/>
    <property type="match status" value="1"/>
</dbReference>
<dbReference type="EMBL" id="KI392510">
    <property type="protein sequence ID" value="ERN15113.1"/>
    <property type="molecule type" value="Genomic_DNA"/>
</dbReference>
<dbReference type="InterPro" id="IPR000157">
    <property type="entry name" value="TIR_dom"/>
</dbReference>
<dbReference type="PANTHER" id="PTHR11017">
    <property type="entry name" value="LEUCINE-RICH REPEAT-CONTAINING PROTEIN"/>
    <property type="match status" value="1"/>
</dbReference>
<evidence type="ECO:0000256" key="2">
    <source>
        <dbReference type="ARBA" id="ARBA00022821"/>
    </source>
</evidence>
<keyword evidence="2" id="KW-0611">Plant defense</keyword>
<dbReference type="InterPro" id="IPR027417">
    <property type="entry name" value="P-loop_NTPase"/>
</dbReference>
<dbReference type="PROSITE" id="PS50104">
    <property type="entry name" value="TIR"/>
    <property type="match status" value="1"/>
</dbReference>
<evidence type="ECO:0000313" key="4">
    <source>
        <dbReference type="EMBL" id="ERN15113.1"/>
    </source>
</evidence>
<dbReference type="SUPFAM" id="SSF52200">
    <property type="entry name" value="Toll/Interleukin receptor TIR domain"/>
    <property type="match status" value="1"/>
</dbReference>
<name>U5D447_AMBTC</name>
<dbReference type="InterPro" id="IPR042197">
    <property type="entry name" value="Apaf_helical"/>
</dbReference>
<protein>
    <recommendedName>
        <fullName evidence="3">TIR domain-containing protein</fullName>
    </recommendedName>
</protein>
<dbReference type="PANTHER" id="PTHR11017:SF385">
    <property type="entry name" value="DISEASE RESISTANCE PROTEIN (TIR-NBS-LRR CLASS)-RELATED"/>
    <property type="match status" value="1"/>
</dbReference>
<keyword evidence="1" id="KW-0433">Leucine-rich repeat</keyword>
<dbReference type="AlphaFoldDB" id="U5D447"/>
<dbReference type="HOGENOM" id="CLU_001561_2_1_1"/>
<dbReference type="Pfam" id="PF01582">
    <property type="entry name" value="TIR"/>
    <property type="match status" value="1"/>
</dbReference>
<evidence type="ECO:0000256" key="1">
    <source>
        <dbReference type="ARBA" id="ARBA00022614"/>
    </source>
</evidence>
<reference evidence="5" key="1">
    <citation type="journal article" date="2013" name="Science">
        <title>The Amborella genome and the evolution of flowering plants.</title>
        <authorList>
            <consortium name="Amborella Genome Project"/>
        </authorList>
    </citation>
    <scope>NUCLEOTIDE SEQUENCE [LARGE SCALE GENOMIC DNA]</scope>
</reference>
<gene>
    <name evidence="4" type="ORF">AMTR_s00056p00089620</name>
</gene>
<dbReference type="SMART" id="SM00255">
    <property type="entry name" value="TIR"/>
    <property type="match status" value="1"/>
</dbReference>
<dbReference type="eggNOG" id="ENOG502QQJE">
    <property type="taxonomic scope" value="Eukaryota"/>
</dbReference>
<dbReference type="InterPro" id="IPR035897">
    <property type="entry name" value="Toll_tir_struct_dom_sf"/>
</dbReference>
<feature type="domain" description="TIR" evidence="3">
    <location>
        <begin position="1"/>
        <end position="162"/>
    </location>
</feature>
<dbReference type="Proteomes" id="UP000017836">
    <property type="component" value="Unassembled WGS sequence"/>
</dbReference>
<dbReference type="Gramene" id="ERN15113">
    <property type="protein sequence ID" value="ERN15113"/>
    <property type="gene ID" value="AMTR_s00056p00089620"/>
</dbReference>
<evidence type="ECO:0000259" key="3">
    <source>
        <dbReference type="PROSITE" id="PS50104"/>
    </source>
</evidence>
<dbReference type="Pfam" id="PF23282">
    <property type="entry name" value="WHD_ROQ1"/>
    <property type="match status" value="1"/>
</dbReference>